<evidence type="ECO:0000256" key="10">
    <source>
        <dbReference type="ARBA" id="ARBA00023004"/>
    </source>
</evidence>
<evidence type="ECO:0000256" key="5">
    <source>
        <dbReference type="ARBA" id="ARBA00022660"/>
    </source>
</evidence>
<dbReference type="GO" id="GO:0005507">
    <property type="term" value="F:copper ion binding"/>
    <property type="evidence" value="ECO:0007669"/>
    <property type="project" value="InterPro"/>
</dbReference>
<keyword evidence="4 16" id="KW-0349">Heme</keyword>
<dbReference type="GO" id="GO:0042773">
    <property type="term" value="P:ATP synthesis coupled electron transport"/>
    <property type="evidence" value="ECO:0007669"/>
    <property type="project" value="TreeGrafter"/>
</dbReference>
<dbReference type="SUPFAM" id="SSF46626">
    <property type="entry name" value="Cytochrome c"/>
    <property type="match status" value="1"/>
</dbReference>
<dbReference type="InterPro" id="IPR034236">
    <property type="entry name" value="CuRO_CcO_Caa3_II"/>
</dbReference>
<proteinExistence type="inferred from homology"/>
<dbReference type="InterPro" id="IPR045187">
    <property type="entry name" value="CcO_II"/>
</dbReference>
<evidence type="ECO:0000259" key="18">
    <source>
        <dbReference type="PROSITE" id="PS50857"/>
    </source>
</evidence>
<evidence type="ECO:0000256" key="15">
    <source>
        <dbReference type="ARBA" id="ARBA00047816"/>
    </source>
</evidence>
<evidence type="ECO:0000256" key="9">
    <source>
        <dbReference type="ARBA" id="ARBA00022989"/>
    </source>
</evidence>
<keyword evidence="5" id="KW-0679">Respiratory chain</keyword>
<reference evidence="20" key="1">
    <citation type="submission" date="2020-12" db="EMBL/GenBank/DDBJ databases">
        <title>Devosia sp. MSA67 isolated from Mo River.</title>
        <authorList>
            <person name="Ma F."/>
            <person name="Zi Z."/>
        </authorList>
    </citation>
    <scope>NUCLEOTIDE SEQUENCE</scope>
    <source>
        <strain evidence="20">MSA67</strain>
    </source>
</reference>
<dbReference type="AlphaFoldDB" id="A0A934MHF1"/>
<dbReference type="InterPro" id="IPR014222">
    <property type="entry name" value="Cyt_c_oxidase_su2"/>
</dbReference>
<evidence type="ECO:0000313" key="20">
    <source>
        <dbReference type="EMBL" id="MBJ3785012.1"/>
    </source>
</evidence>
<keyword evidence="8" id="KW-0249">Electron transport</keyword>
<evidence type="ECO:0000256" key="13">
    <source>
        <dbReference type="ARBA" id="ARBA00024688"/>
    </source>
</evidence>
<dbReference type="InterPro" id="IPR008972">
    <property type="entry name" value="Cupredoxin"/>
</dbReference>
<evidence type="ECO:0000256" key="11">
    <source>
        <dbReference type="ARBA" id="ARBA00023008"/>
    </source>
</evidence>
<keyword evidence="6 17" id="KW-0812">Transmembrane</keyword>
<evidence type="ECO:0000256" key="4">
    <source>
        <dbReference type="ARBA" id="ARBA00022617"/>
    </source>
</evidence>
<feature type="transmembrane region" description="Helical" evidence="17">
    <location>
        <begin position="83"/>
        <end position="108"/>
    </location>
</feature>
<dbReference type="GO" id="GO:0020037">
    <property type="term" value="F:heme binding"/>
    <property type="evidence" value="ECO:0007669"/>
    <property type="project" value="InterPro"/>
</dbReference>
<dbReference type="Pfam" id="PF00034">
    <property type="entry name" value="Cytochrom_C"/>
    <property type="match status" value="1"/>
</dbReference>
<feature type="transmembrane region" description="Helical" evidence="17">
    <location>
        <begin position="48"/>
        <end position="71"/>
    </location>
</feature>
<evidence type="ECO:0000256" key="2">
    <source>
        <dbReference type="ARBA" id="ARBA00007866"/>
    </source>
</evidence>
<dbReference type="SUPFAM" id="SSF49503">
    <property type="entry name" value="Cupredoxins"/>
    <property type="match status" value="1"/>
</dbReference>
<keyword evidence="3" id="KW-0813">Transport</keyword>
<evidence type="ECO:0000259" key="19">
    <source>
        <dbReference type="PROSITE" id="PS51007"/>
    </source>
</evidence>
<dbReference type="PANTHER" id="PTHR22888">
    <property type="entry name" value="CYTOCHROME C OXIDASE, SUBUNIT II"/>
    <property type="match status" value="1"/>
</dbReference>
<comment type="function">
    <text evidence="13">Subunits I and II form the functional core of the enzyme complex. Electrons originating in cytochrome c are transferred via heme a and Cu(A) to the binuclear center formed by heme a3 and Cu(B).</text>
</comment>
<dbReference type="GO" id="GO:0004129">
    <property type="term" value="F:cytochrome-c oxidase activity"/>
    <property type="evidence" value="ECO:0007669"/>
    <property type="project" value="UniProtKB-EC"/>
</dbReference>
<evidence type="ECO:0000256" key="3">
    <source>
        <dbReference type="ARBA" id="ARBA00022448"/>
    </source>
</evidence>
<dbReference type="NCBIfam" id="TIGR02866">
    <property type="entry name" value="CoxB"/>
    <property type="match status" value="1"/>
</dbReference>
<name>A0A934MHF1_9HYPH</name>
<evidence type="ECO:0000256" key="12">
    <source>
        <dbReference type="ARBA" id="ARBA00023136"/>
    </source>
</evidence>
<evidence type="ECO:0000256" key="8">
    <source>
        <dbReference type="ARBA" id="ARBA00022982"/>
    </source>
</evidence>
<accession>A0A934MHF1</accession>
<evidence type="ECO:0000313" key="21">
    <source>
        <dbReference type="Proteomes" id="UP000602124"/>
    </source>
</evidence>
<evidence type="ECO:0000256" key="1">
    <source>
        <dbReference type="ARBA" id="ARBA00004141"/>
    </source>
</evidence>
<evidence type="ECO:0000256" key="14">
    <source>
        <dbReference type="ARBA" id="ARBA00031399"/>
    </source>
</evidence>
<dbReference type="InterPro" id="IPR001505">
    <property type="entry name" value="Copper_CuA"/>
</dbReference>
<gene>
    <name evidence="20" type="primary">coxB</name>
    <name evidence="20" type="ORF">JEQ47_09805</name>
</gene>
<dbReference type="PANTHER" id="PTHR22888:SF9">
    <property type="entry name" value="CYTOCHROME C OXIDASE SUBUNIT 2"/>
    <property type="match status" value="1"/>
</dbReference>
<organism evidence="20 21">
    <name type="scientific">Devosia sediminis</name>
    <dbReference type="NCBI Taxonomy" id="2798801"/>
    <lineage>
        <taxon>Bacteria</taxon>
        <taxon>Pseudomonadati</taxon>
        <taxon>Pseudomonadota</taxon>
        <taxon>Alphaproteobacteria</taxon>
        <taxon>Hyphomicrobiales</taxon>
        <taxon>Devosiaceae</taxon>
        <taxon>Devosia</taxon>
    </lineage>
</organism>
<dbReference type="Gene3D" id="2.60.40.420">
    <property type="entry name" value="Cupredoxins - blue copper proteins"/>
    <property type="match status" value="1"/>
</dbReference>
<feature type="domain" description="Cytochrome oxidase subunit II copper A binding" evidence="18">
    <location>
        <begin position="116"/>
        <end position="231"/>
    </location>
</feature>
<keyword evidence="10 16" id="KW-0408">Iron</keyword>
<evidence type="ECO:0000256" key="17">
    <source>
        <dbReference type="SAM" id="Phobius"/>
    </source>
</evidence>
<dbReference type="EMBL" id="JAEKMH010000002">
    <property type="protein sequence ID" value="MBJ3785012.1"/>
    <property type="molecule type" value="Genomic_DNA"/>
</dbReference>
<keyword evidence="12 17" id="KW-0472">Membrane</keyword>
<protein>
    <recommendedName>
        <fullName evidence="14">Cytochrome aa3 subunit 2</fullName>
    </recommendedName>
</protein>
<comment type="subcellular location">
    <subcellularLocation>
        <location evidence="1">Membrane</location>
        <topology evidence="1">Multi-pass membrane protein</topology>
    </subcellularLocation>
</comment>
<dbReference type="GO" id="GO:0016491">
    <property type="term" value="F:oxidoreductase activity"/>
    <property type="evidence" value="ECO:0007669"/>
    <property type="project" value="InterPro"/>
</dbReference>
<dbReference type="PROSITE" id="PS50857">
    <property type="entry name" value="COX2_CUA"/>
    <property type="match status" value="1"/>
</dbReference>
<dbReference type="InterPro" id="IPR009056">
    <property type="entry name" value="Cyt_c-like_dom"/>
</dbReference>
<comment type="caution">
    <text evidence="20">The sequence shown here is derived from an EMBL/GenBank/DDBJ whole genome shotgun (WGS) entry which is preliminary data.</text>
</comment>
<dbReference type="GO" id="GO:0016020">
    <property type="term" value="C:membrane"/>
    <property type="evidence" value="ECO:0007669"/>
    <property type="project" value="UniProtKB-SubCell"/>
</dbReference>
<comment type="catalytic activity">
    <reaction evidence="15">
        <text>4 Fe(II)-[cytochrome c] + O2 + 8 H(+)(in) = 4 Fe(III)-[cytochrome c] + 2 H2O + 4 H(+)(out)</text>
        <dbReference type="Rhea" id="RHEA:11436"/>
        <dbReference type="Rhea" id="RHEA-COMP:10350"/>
        <dbReference type="Rhea" id="RHEA-COMP:14399"/>
        <dbReference type="ChEBI" id="CHEBI:15377"/>
        <dbReference type="ChEBI" id="CHEBI:15378"/>
        <dbReference type="ChEBI" id="CHEBI:15379"/>
        <dbReference type="ChEBI" id="CHEBI:29033"/>
        <dbReference type="ChEBI" id="CHEBI:29034"/>
        <dbReference type="EC" id="7.1.1.9"/>
    </reaction>
</comment>
<dbReference type="PROSITE" id="PS00078">
    <property type="entry name" value="COX2"/>
    <property type="match status" value="1"/>
</dbReference>
<dbReference type="Pfam" id="PF00116">
    <property type="entry name" value="COX2"/>
    <property type="match status" value="1"/>
</dbReference>
<evidence type="ECO:0000256" key="6">
    <source>
        <dbReference type="ARBA" id="ARBA00022692"/>
    </source>
</evidence>
<dbReference type="Proteomes" id="UP000602124">
    <property type="component" value="Unassembled WGS sequence"/>
</dbReference>
<keyword evidence="11" id="KW-0186">Copper</keyword>
<dbReference type="PROSITE" id="PS51007">
    <property type="entry name" value="CYTC"/>
    <property type="match status" value="1"/>
</dbReference>
<keyword evidence="9 17" id="KW-1133">Transmembrane helix</keyword>
<evidence type="ECO:0000256" key="7">
    <source>
        <dbReference type="ARBA" id="ARBA00022723"/>
    </source>
</evidence>
<dbReference type="InterPro" id="IPR002429">
    <property type="entry name" value="CcO_II-like_C"/>
</dbReference>
<feature type="domain" description="Cytochrome c" evidence="19">
    <location>
        <begin position="236"/>
        <end position="328"/>
    </location>
</feature>
<dbReference type="InterPro" id="IPR036909">
    <property type="entry name" value="Cyt_c-like_dom_sf"/>
</dbReference>
<keyword evidence="21" id="KW-1185">Reference proteome</keyword>
<sequence>MGKGRWWLGILRCGALLATVPLLSACVSEQSMLHPAGEDAAAVANLFWVMAAGTVVIWLIVMGITVYAVLGKERPKTERFADRFILIGGVAFPSITLAALLIFGLALLPDWVRTEGADLRVHVTAEQYWWRIAYELPDGSVVQSANELHLPVGQTAEFVLNSTDVIHSFWIPNLGGKIDVIPGRTNLWRLKPTEPGVFRGVCAEFCGPSHALMAFPVVVHEPADFAAFLEGEATPVDAPPNHDLFIASGCGACHAVRGTSAGGAVGPDLTHFASRRTMAAGTLPITAENLASWLLDPKHIKPDVRMPGYDSLPDAERAALVSYLLDLQ</sequence>
<comment type="similarity">
    <text evidence="2">Belongs to the cytochrome c oxidase subunit 2 family.</text>
</comment>
<dbReference type="CDD" id="cd04213">
    <property type="entry name" value="CuRO_CcO_Caa3_II"/>
    <property type="match status" value="1"/>
</dbReference>
<keyword evidence="7 16" id="KW-0479">Metal-binding</keyword>
<evidence type="ECO:0000256" key="16">
    <source>
        <dbReference type="PROSITE-ProRule" id="PRU00433"/>
    </source>
</evidence>
<dbReference type="PROSITE" id="PS51257">
    <property type="entry name" value="PROKAR_LIPOPROTEIN"/>
    <property type="match status" value="1"/>
</dbReference>